<dbReference type="InterPro" id="IPR053958">
    <property type="entry name" value="HMGCR/SNAP/NPC1-like_SSD"/>
</dbReference>
<name>A0A8S4SE59_9NEOP</name>
<evidence type="ECO:0000256" key="7">
    <source>
        <dbReference type="ARBA" id="ARBA00023136"/>
    </source>
</evidence>
<organism evidence="13 14">
    <name type="scientific">Pararge aegeria aegeria</name>
    <dbReference type="NCBI Taxonomy" id="348720"/>
    <lineage>
        <taxon>Eukaryota</taxon>
        <taxon>Metazoa</taxon>
        <taxon>Ecdysozoa</taxon>
        <taxon>Arthropoda</taxon>
        <taxon>Hexapoda</taxon>
        <taxon>Insecta</taxon>
        <taxon>Pterygota</taxon>
        <taxon>Neoptera</taxon>
        <taxon>Endopterygota</taxon>
        <taxon>Lepidoptera</taxon>
        <taxon>Glossata</taxon>
        <taxon>Ditrysia</taxon>
        <taxon>Papilionoidea</taxon>
        <taxon>Nymphalidae</taxon>
        <taxon>Satyrinae</taxon>
        <taxon>Satyrini</taxon>
        <taxon>Parargina</taxon>
        <taxon>Pararge</taxon>
    </lineage>
</organism>
<dbReference type="PROSITE" id="PS50156">
    <property type="entry name" value="SSD"/>
    <property type="match status" value="1"/>
</dbReference>
<dbReference type="SUPFAM" id="SSF82866">
    <property type="entry name" value="Multidrug efflux transporter AcrB transmembrane domain"/>
    <property type="match status" value="2"/>
</dbReference>
<keyword evidence="4 11" id="KW-0812">Transmembrane</keyword>
<feature type="transmembrane region" description="Helical" evidence="11">
    <location>
        <begin position="690"/>
        <end position="709"/>
    </location>
</feature>
<dbReference type="Gene3D" id="1.20.1640.10">
    <property type="entry name" value="Multidrug efflux transporter AcrB transmembrane domain"/>
    <property type="match status" value="2"/>
</dbReference>
<evidence type="ECO:0000256" key="1">
    <source>
        <dbReference type="ARBA" id="ARBA00004141"/>
    </source>
</evidence>
<dbReference type="InterPro" id="IPR053956">
    <property type="entry name" value="NPC1_MLD"/>
</dbReference>
<dbReference type="InterPro" id="IPR000731">
    <property type="entry name" value="SSD"/>
</dbReference>
<keyword evidence="7 11" id="KW-0472">Membrane</keyword>
<evidence type="ECO:0000256" key="2">
    <source>
        <dbReference type="ARBA" id="ARBA00005585"/>
    </source>
</evidence>
<accession>A0A8S4SE59</accession>
<reference evidence="13" key="1">
    <citation type="submission" date="2022-03" db="EMBL/GenBank/DDBJ databases">
        <authorList>
            <person name="Lindestad O."/>
        </authorList>
    </citation>
    <scope>NUCLEOTIDE SEQUENCE</scope>
</reference>
<feature type="transmembrane region" description="Helical" evidence="11">
    <location>
        <begin position="564"/>
        <end position="585"/>
    </location>
</feature>
<dbReference type="GO" id="GO:0015918">
    <property type="term" value="P:sterol transport"/>
    <property type="evidence" value="ECO:0007669"/>
    <property type="project" value="TreeGrafter"/>
</dbReference>
<dbReference type="EMBL" id="CAKXAJ010026150">
    <property type="protein sequence ID" value="CAH2258934.1"/>
    <property type="molecule type" value="Genomic_DNA"/>
</dbReference>
<feature type="transmembrane region" description="Helical" evidence="11">
    <location>
        <begin position="1161"/>
        <end position="1179"/>
    </location>
</feature>
<keyword evidence="14" id="KW-1185">Reference proteome</keyword>
<feature type="transmembrane region" description="Helical" evidence="11">
    <location>
        <begin position="300"/>
        <end position="328"/>
    </location>
</feature>
<feature type="transmembrane region" description="Helical" evidence="11">
    <location>
        <begin position="715"/>
        <end position="740"/>
    </location>
</feature>
<feature type="transmembrane region" description="Helical" evidence="11">
    <location>
        <begin position="791"/>
        <end position="812"/>
    </location>
</feature>
<evidence type="ECO:0000259" key="12">
    <source>
        <dbReference type="PROSITE" id="PS50156"/>
    </source>
</evidence>
<evidence type="ECO:0000256" key="4">
    <source>
        <dbReference type="ARBA" id="ARBA00022692"/>
    </source>
</evidence>
<evidence type="ECO:0000256" key="8">
    <source>
        <dbReference type="ARBA" id="ARBA00023157"/>
    </source>
</evidence>
<dbReference type="Pfam" id="PF12349">
    <property type="entry name" value="Sterol-sensing"/>
    <property type="match status" value="1"/>
</dbReference>
<evidence type="ECO:0000313" key="13">
    <source>
        <dbReference type="EMBL" id="CAH2258934.1"/>
    </source>
</evidence>
<dbReference type="OrthoDB" id="6510177at2759"/>
<feature type="transmembrane region" description="Helical" evidence="11">
    <location>
        <begin position="627"/>
        <end position="649"/>
    </location>
</feature>
<comment type="catalytic activity">
    <reaction evidence="10">
        <text>cholesterol(in) = cholesterol(out)</text>
        <dbReference type="Rhea" id="RHEA:39747"/>
        <dbReference type="ChEBI" id="CHEBI:16113"/>
    </reaction>
</comment>
<dbReference type="InterPro" id="IPR032190">
    <property type="entry name" value="NPC1_N"/>
</dbReference>
<feature type="domain" description="SSD" evidence="12">
    <location>
        <begin position="563"/>
        <end position="740"/>
    </location>
</feature>
<evidence type="ECO:0000256" key="5">
    <source>
        <dbReference type="ARBA" id="ARBA00022729"/>
    </source>
</evidence>
<comment type="subcellular location">
    <subcellularLocation>
        <location evidence="1">Membrane</location>
        <topology evidence="1">Multi-pass membrane protein</topology>
    </subcellularLocation>
</comment>
<dbReference type="Pfam" id="PF22314">
    <property type="entry name" value="NPC1_MLD"/>
    <property type="match status" value="1"/>
</dbReference>
<dbReference type="PANTHER" id="PTHR45727:SF6">
    <property type="entry name" value="NPC INTRACELLULAR CHOLESTEROL TRANSPORTER 1 HOMOLOG 1B"/>
    <property type="match status" value="1"/>
</dbReference>
<dbReference type="GO" id="GO:0030299">
    <property type="term" value="P:intestinal cholesterol absorption"/>
    <property type="evidence" value="ECO:0007669"/>
    <property type="project" value="TreeGrafter"/>
</dbReference>
<evidence type="ECO:0000256" key="3">
    <source>
        <dbReference type="ARBA" id="ARBA00022448"/>
    </source>
</evidence>
<dbReference type="GO" id="GO:0042632">
    <property type="term" value="P:cholesterol homeostasis"/>
    <property type="evidence" value="ECO:0007669"/>
    <property type="project" value="TreeGrafter"/>
</dbReference>
<keyword evidence="3" id="KW-0813">Transport</keyword>
<protein>
    <submittedName>
        <fullName evidence="13">Jg12586 protein</fullName>
    </submittedName>
</protein>
<keyword evidence="5" id="KW-0732">Signal</keyword>
<keyword evidence="6 11" id="KW-1133">Transmembrane helix</keyword>
<dbReference type="GO" id="GO:0005886">
    <property type="term" value="C:plasma membrane"/>
    <property type="evidence" value="ECO:0007669"/>
    <property type="project" value="TreeGrafter"/>
</dbReference>
<evidence type="ECO:0000256" key="9">
    <source>
        <dbReference type="ARBA" id="ARBA00023180"/>
    </source>
</evidence>
<comment type="caution">
    <text evidence="13">The sequence shown here is derived from an EMBL/GenBank/DDBJ whole genome shotgun (WGS) entry which is preliminary data.</text>
</comment>
<evidence type="ECO:0000313" key="14">
    <source>
        <dbReference type="Proteomes" id="UP000838756"/>
    </source>
</evidence>
<dbReference type="AlphaFoldDB" id="A0A8S4SE59"/>
<dbReference type="Pfam" id="PF16414">
    <property type="entry name" value="NPC1_N"/>
    <property type="match status" value="1"/>
</dbReference>
<dbReference type="Proteomes" id="UP000838756">
    <property type="component" value="Unassembled WGS sequence"/>
</dbReference>
<evidence type="ECO:0000256" key="11">
    <source>
        <dbReference type="SAM" id="Phobius"/>
    </source>
</evidence>
<feature type="transmembrane region" description="Helical" evidence="11">
    <location>
        <begin position="248"/>
        <end position="270"/>
    </location>
</feature>
<feature type="transmembrane region" description="Helical" evidence="11">
    <location>
        <begin position="1185"/>
        <end position="1210"/>
    </location>
</feature>
<keyword evidence="8" id="KW-1015">Disulfide bond</keyword>
<dbReference type="GO" id="GO:0015485">
    <property type="term" value="F:cholesterol binding"/>
    <property type="evidence" value="ECO:0007669"/>
    <property type="project" value="TreeGrafter"/>
</dbReference>
<sequence length="1219" mass="136585">MRGECAIVGAFAKPCPFDGEAKPIFEDSLTPEEEVEVLNNIKSRCPELLYNEEGIEKNTKDIIACCDAAQIKNINQNLIMADGVLGRCPICVRNFARQICEMNCSPNQSNFVSVDVEYTPDGIQYVNEINYNVHADFMVNAHASCAGIIVPQTGMPAINLMCGNAPECTPEAWFNATGDARSNPLIPVQVNFFKWPTPEDSMSVRAPLCNETMEGDLPCSCVDCHANCPTSERPQGPNICTVLSFNCIGFSVGIIFFGISVITFTILTFLEYRRLKISDKRDENHEQNNINVVTRIFQKLFSVIGVFSASNAVLVIMIMTWIAFAMLFGVARLNLTANPLELWSGPESRSRQELNFFNSRFGPFYRAAQIFLTFKGLDSFVVNNVTYGPAYRIEAIHELVALENAIINIGREDGSVTLEDICYAPLRFPGEKAKLEQCVHMSVSTYLPDRIINNDTYLSSIQGCLNNHFALDCLAAWGGGSDPEISVGGFEGDNILQAHTLLINFPIANFLRAEDLVPVLEWEKKFINLMHDYEQNIKSDFVDVAFGSERSIEDEIQRVSEAEAVPIVISYLLMFIYVIFALGNIRRFKTCLIDSKVTVAISCIIVVLISIFCAMGVLGYMNVTVTLLAINVIPFFILSVGIDNVFLMINELTEVESNLDKYDDYKDNFSFEKRKRFIFGKMMNNIGPSMFVSSITQITCFGIGCLTQLPAVKSFAIFASFALVFLFIFQITAVVAILSIDYKRVQRNRFDILCCIQKKILNDEEPLQDGKAYQSITKRLMAPYSTFILDWRVKITVAIIFMFLVSGSVIMIPQIEVGLDQEMALPPDSYVYKYLLAVNQIMRLGPPVYFVLKSGLNFTNPDHQNVICGSRLCNDDSLVTQLFLASRYSNVTYIARPSNSWLDDFFDWASLPNACCKYNSTDGGFCASMDNSPECNFCSIERSELANGLRPAGSAFETYVPFFLQDTPTNICNRGGLASYFSSVNFLLNSQGKANVYDSNFMTYHTTLANSQDYITALSHAYDISADITAAIQKHTDLDVEVFPYSVFYVFFEQYLTMWGDTFESLGYCLLGVLFINLVVTGLNILISVALVITVIMILVEMMGVMYLWSIPLNPVSCINLIVAIGISVEFCSHMAYAYATSSRPPSEKVRDAIRNVGNTIITGITLTNIPIIVLYFSYTQIIEVFFFRMLFSLVILGFIHSMIFFPVLLSYMNDLKYR</sequence>
<dbReference type="PANTHER" id="PTHR45727">
    <property type="entry name" value="NPC INTRACELLULAR CHOLESTEROL TRANSPORTER 1"/>
    <property type="match status" value="1"/>
</dbReference>
<feature type="transmembrane region" description="Helical" evidence="11">
    <location>
        <begin position="597"/>
        <end position="621"/>
    </location>
</feature>
<proteinExistence type="inferred from homology"/>
<comment type="similarity">
    <text evidence="2">Belongs to the patched family.</text>
</comment>
<evidence type="ECO:0000256" key="6">
    <source>
        <dbReference type="ARBA" id="ARBA00022989"/>
    </source>
</evidence>
<feature type="transmembrane region" description="Helical" evidence="11">
    <location>
        <begin position="1066"/>
        <end position="1099"/>
    </location>
</feature>
<gene>
    <name evidence="13" type="primary">jg12586</name>
    <name evidence="13" type="ORF">PAEG_LOCUS23471</name>
</gene>
<keyword evidence="9" id="KW-0325">Glycoprotein</keyword>
<evidence type="ECO:0000256" key="10">
    <source>
        <dbReference type="ARBA" id="ARBA00034049"/>
    </source>
</evidence>